<gene>
    <name evidence="2" type="ORF">GGR33_003677</name>
</gene>
<dbReference type="EMBL" id="JACIDN010000007">
    <property type="protein sequence ID" value="MBB3904158.1"/>
    <property type="molecule type" value="Genomic_DNA"/>
</dbReference>
<name>A0A7W6F874_9HYPH</name>
<dbReference type="Proteomes" id="UP000517759">
    <property type="component" value="Unassembled WGS sequence"/>
</dbReference>
<sequence>MSAPEPQRSQTDLDGDANAAHQCAGLDDPNPVMADAVTEFMSPFARRYGIVPGNRSFEFCEAHLL</sequence>
<proteinExistence type="predicted"/>
<organism evidence="2 3">
    <name type="scientific">Methylobacterium brachythecii</name>
    <dbReference type="NCBI Taxonomy" id="1176177"/>
    <lineage>
        <taxon>Bacteria</taxon>
        <taxon>Pseudomonadati</taxon>
        <taxon>Pseudomonadota</taxon>
        <taxon>Alphaproteobacteria</taxon>
        <taxon>Hyphomicrobiales</taxon>
        <taxon>Methylobacteriaceae</taxon>
        <taxon>Methylobacterium</taxon>
    </lineage>
</organism>
<accession>A0A7W6F874</accession>
<feature type="region of interest" description="Disordered" evidence="1">
    <location>
        <begin position="1"/>
        <end position="27"/>
    </location>
</feature>
<reference evidence="2 3" key="1">
    <citation type="submission" date="2020-08" db="EMBL/GenBank/DDBJ databases">
        <title>Genomic Encyclopedia of Type Strains, Phase IV (KMG-IV): sequencing the most valuable type-strain genomes for metagenomic binning, comparative biology and taxonomic classification.</title>
        <authorList>
            <person name="Goeker M."/>
        </authorList>
    </citation>
    <scope>NUCLEOTIDE SEQUENCE [LARGE SCALE GENOMIC DNA]</scope>
    <source>
        <strain evidence="2 3">DSM 24105</strain>
    </source>
</reference>
<evidence type="ECO:0000256" key="1">
    <source>
        <dbReference type="SAM" id="MobiDB-lite"/>
    </source>
</evidence>
<dbReference type="RefSeq" id="WP_183507773.1">
    <property type="nucleotide sequence ID" value="NZ_BSPG01000018.1"/>
</dbReference>
<comment type="caution">
    <text evidence="2">The sequence shown here is derived from an EMBL/GenBank/DDBJ whole genome shotgun (WGS) entry which is preliminary data.</text>
</comment>
<evidence type="ECO:0000313" key="2">
    <source>
        <dbReference type="EMBL" id="MBB3904158.1"/>
    </source>
</evidence>
<dbReference type="AlphaFoldDB" id="A0A7W6F874"/>
<evidence type="ECO:0000313" key="3">
    <source>
        <dbReference type="Proteomes" id="UP000517759"/>
    </source>
</evidence>
<protein>
    <submittedName>
        <fullName evidence="2">Uncharacterized protein</fullName>
    </submittedName>
</protein>